<evidence type="ECO:0000313" key="2">
    <source>
        <dbReference type="EMBL" id="KDP21745.1"/>
    </source>
</evidence>
<dbReference type="Proteomes" id="UP000027138">
    <property type="component" value="Unassembled WGS sequence"/>
</dbReference>
<feature type="region of interest" description="Disordered" evidence="1">
    <location>
        <begin position="262"/>
        <end position="321"/>
    </location>
</feature>
<reference evidence="2 3" key="1">
    <citation type="journal article" date="2014" name="PLoS ONE">
        <title>Global Analysis of Gene Expression Profiles in Physic Nut (Jatropha curcas L.) Seedlings Exposed to Salt Stress.</title>
        <authorList>
            <person name="Zhang L."/>
            <person name="Zhang C."/>
            <person name="Wu P."/>
            <person name="Chen Y."/>
            <person name="Li M."/>
            <person name="Jiang H."/>
            <person name="Wu G."/>
        </authorList>
    </citation>
    <scope>NUCLEOTIDE SEQUENCE [LARGE SCALE GENOMIC DNA]</scope>
    <source>
        <strain evidence="3">cv. GZQX0401</strain>
        <tissue evidence="2">Young leaves</tissue>
    </source>
</reference>
<gene>
    <name evidence="2" type="ORF">JCGZ_03375</name>
</gene>
<dbReference type="AlphaFoldDB" id="A0A067JP31"/>
<protein>
    <submittedName>
        <fullName evidence="2">Uncharacterized protein</fullName>
    </submittedName>
</protein>
<feature type="compositionally biased region" description="Basic and acidic residues" evidence="1">
    <location>
        <begin position="73"/>
        <end position="143"/>
    </location>
</feature>
<keyword evidence="3" id="KW-1185">Reference proteome</keyword>
<feature type="compositionally biased region" description="Polar residues" evidence="1">
    <location>
        <begin position="299"/>
        <end position="309"/>
    </location>
</feature>
<feature type="compositionally biased region" description="Basic and acidic residues" evidence="1">
    <location>
        <begin position="55"/>
        <end position="64"/>
    </location>
</feature>
<feature type="compositionally biased region" description="Basic and acidic residues" evidence="1">
    <location>
        <begin position="151"/>
        <end position="203"/>
    </location>
</feature>
<evidence type="ECO:0000256" key="1">
    <source>
        <dbReference type="SAM" id="MobiDB-lite"/>
    </source>
</evidence>
<organism evidence="2 3">
    <name type="scientific">Jatropha curcas</name>
    <name type="common">Barbados nut</name>
    <dbReference type="NCBI Taxonomy" id="180498"/>
    <lineage>
        <taxon>Eukaryota</taxon>
        <taxon>Viridiplantae</taxon>
        <taxon>Streptophyta</taxon>
        <taxon>Embryophyta</taxon>
        <taxon>Tracheophyta</taxon>
        <taxon>Spermatophyta</taxon>
        <taxon>Magnoliopsida</taxon>
        <taxon>eudicotyledons</taxon>
        <taxon>Gunneridae</taxon>
        <taxon>Pentapetalae</taxon>
        <taxon>rosids</taxon>
        <taxon>fabids</taxon>
        <taxon>Malpighiales</taxon>
        <taxon>Euphorbiaceae</taxon>
        <taxon>Crotonoideae</taxon>
        <taxon>Jatropheae</taxon>
        <taxon>Jatropha</taxon>
    </lineage>
</organism>
<accession>A0A067JP31</accession>
<name>A0A067JP31_JATCU</name>
<evidence type="ECO:0000313" key="3">
    <source>
        <dbReference type="Proteomes" id="UP000027138"/>
    </source>
</evidence>
<sequence length="321" mass="37231">MWHIVEKKLFNLCHTIFDKKQNNPKKLPYGMALTPVFEFLNVDLKESDGYNVSKLDSRSLKIKDEEGEEEKEKEEKGKGEAEKEKKGKEEDEKKKKKEEKGKAKLGETEKEEKIKEAGEEEKKLEEEKKEEKEKEKAAEKEAELEKEEETEEKKESRKVEKGKEIEEVSDAETEKLELSDEEKSTKVKTEKESEFLSAQRSREAMLGRMERELIEEHNKELDEAIKHCKTVIGQNQSLIKTLERMKDVNERKLATLKVKGTPYIPTSEKLKKVKHTAGKHRTHGRKPPLHPSSKRPESSSETAPAQNLRSSKRLRTDPKPL</sequence>
<feature type="compositionally biased region" description="Basic residues" evidence="1">
    <location>
        <begin position="271"/>
        <end position="288"/>
    </location>
</feature>
<proteinExistence type="predicted"/>
<dbReference type="EMBL" id="KK915566">
    <property type="protein sequence ID" value="KDP21745.1"/>
    <property type="molecule type" value="Genomic_DNA"/>
</dbReference>
<feature type="region of interest" description="Disordered" evidence="1">
    <location>
        <begin position="53"/>
        <end position="203"/>
    </location>
</feature>